<evidence type="ECO:0000256" key="1">
    <source>
        <dbReference type="ARBA" id="ARBA00004651"/>
    </source>
</evidence>
<evidence type="ECO:0000256" key="2">
    <source>
        <dbReference type="ARBA" id="ARBA00022475"/>
    </source>
</evidence>
<reference evidence="10 11" key="1">
    <citation type="submission" date="2019-11" db="EMBL/GenBank/DDBJ databases">
        <title>Whole genome sequence of Haloferax sp. MBLA0078.</title>
        <authorList>
            <person name="Seo M.-J."/>
            <person name="Cho E.-S."/>
        </authorList>
    </citation>
    <scope>NUCLEOTIDE SEQUENCE [LARGE SCALE GENOMIC DNA]</scope>
    <source>
        <strain evidence="10 11">MBLA0078</strain>
    </source>
</reference>
<name>A0A6A8G6D4_9EURY</name>
<evidence type="ECO:0000313" key="10">
    <source>
        <dbReference type="EMBL" id="MRW95823.1"/>
    </source>
</evidence>
<gene>
    <name evidence="10" type="ORF">GJR99_04430</name>
</gene>
<keyword evidence="5 7" id="KW-0472">Membrane</keyword>
<dbReference type="GO" id="GO:0022857">
    <property type="term" value="F:transmembrane transporter activity"/>
    <property type="evidence" value="ECO:0007669"/>
    <property type="project" value="TreeGrafter"/>
</dbReference>
<comment type="subcellular location">
    <subcellularLocation>
        <location evidence="1">Cell membrane</location>
        <topology evidence="1">Multi-pass membrane protein</topology>
    </subcellularLocation>
</comment>
<comment type="caution">
    <text evidence="10">The sequence shown here is derived from an EMBL/GenBank/DDBJ whole genome shotgun (WGS) entry which is preliminary data.</text>
</comment>
<feature type="transmembrane region" description="Helical" evidence="7">
    <location>
        <begin position="308"/>
        <end position="333"/>
    </location>
</feature>
<dbReference type="InterPro" id="IPR025857">
    <property type="entry name" value="MacB_PCD"/>
</dbReference>
<dbReference type="OrthoDB" id="11469at2157"/>
<evidence type="ECO:0000256" key="5">
    <source>
        <dbReference type="ARBA" id="ARBA00023136"/>
    </source>
</evidence>
<feature type="domain" description="ABC3 transporter permease C-terminal" evidence="8">
    <location>
        <begin position="258"/>
        <end position="373"/>
    </location>
</feature>
<evidence type="ECO:0000256" key="6">
    <source>
        <dbReference type="ARBA" id="ARBA00038076"/>
    </source>
</evidence>
<evidence type="ECO:0000313" key="11">
    <source>
        <dbReference type="Proteomes" id="UP000443423"/>
    </source>
</evidence>
<dbReference type="AlphaFoldDB" id="A0A6A8G6D4"/>
<dbReference type="PANTHER" id="PTHR30572:SF4">
    <property type="entry name" value="ABC TRANSPORTER PERMEASE YTRF"/>
    <property type="match status" value="1"/>
</dbReference>
<dbReference type="EMBL" id="WKJQ01000001">
    <property type="protein sequence ID" value="MRW95823.1"/>
    <property type="molecule type" value="Genomic_DNA"/>
</dbReference>
<feature type="transmembrane region" description="Helical" evidence="7">
    <location>
        <begin position="28"/>
        <end position="49"/>
    </location>
</feature>
<dbReference type="InterPro" id="IPR050250">
    <property type="entry name" value="Macrolide_Exporter_MacB"/>
</dbReference>
<dbReference type="Pfam" id="PF12704">
    <property type="entry name" value="MacB_PCD"/>
    <property type="match status" value="1"/>
</dbReference>
<dbReference type="InterPro" id="IPR003838">
    <property type="entry name" value="ABC3_permease_C"/>
</dbReference>
<dbReference type="Pfam" id="PF02687">
    <property type="entry name" value="FtsX"/>
    <property type="match status" value="1"/>
</dbReference>
<dbReference type="PANTHER" id="PTHR30572">
    <property type="entry name" value="MEMBRANE COMPONENT OF TRANSPORTER-RELATED"/>
    <property type="match status" value="1"/>
</dbReference>
<accession>A0A6A8G6D4</accession>
<evidence type="ECO:0000256" key="7">
    <source>
        <dbReference type="SAM" id="Phobius"/>
    </source>
</evidence>
<feature type="domain" description="MacB-like periplasmic core" evidence="9">
    <location>
        <begin position="28"/>
        <end position="221"/>
    </location>
</feature>
<feature type="transmembrane region" description="Helical" evidence="7">
    <location>
        <begin position="345"/>
        <end position="365"/>
    </location>
</feature>
<keyword evidence="11" id="KW-1185">Reference proteome</keyword>
<dbReference type="Proteomes" id="UP000443423">
    <property type="component" value="Unassembled WGS sequence"/>
</dbReference>
<evidence type="ECO:0000259" key="9">
    <source>
        <dbReference type="Pfam" id="PF12704"/>
    </source>
</evidence>
<feature type="transmembrane region" description="Helical" evidence="7">
    <location>
        <begin position="247"/>
        <end position="275"/>
    </location>
</feature>
<evidence type="ECO:0000259" key="8">
    <source>
        <dbReference type="Pfam" id="PF02687"/>
    </source>
</evidence>
<sequence length="381" mass="40593">MSRLDDLYRRVPALLMARRNLSRNKIRSGLAVLGIIIGVLAIASLGMFGTTLRTGASQQLGEIGNEITISPNFQEGIEELSERDVAEIRRVVVDSEVVAVRTDTGLVTRGQRQTVVTIYGMENPGALYEAQDGRVPDRLRQGVLVGSGTAEILDAEPGNTISIDGRTYRISAVLAEEQGISLVNPNNAVVVPVEDVNGTGYNQVIVSSESGQAANESAIAIRESLNEREERVNVFELQAITQGINQFFGILNTFLIGIGSISLVVAGVSILNVMLMSTIERRQEIGVLRAVGVQRGDVIRMILAEAGLLGVAGGVIGAILALGAGIALNSFVLDDPLATFQVVNFLYILLAVGFGIGTSVLSGLYPAWKAANERPVEALRK</sequence>
<dbReference type="RefSeq" id="WP_151109668.1">
    <property type="nucleotide sequence ID" value="NZ_WKJQ01000001.1"/>
</dbReference>
<keyword evidence="3 7" id="KW-0812">Transmembrane</keyword>
<keyword evidence="2" id="KW-1003">Cell membrane</keyword>
<protein>
    <submittedName>
        <fullName evidence="10">FtsX-like permease family protein</fullName>
    </submittedName>
</protein>
<evidence type="ECO:0000256" key="3">
    <source>
        <dbReference type="ARBA" id="ARBA00022692"/>
    </source>
</evidence>
<dbReference type="GO" id="GO:0005886">
    <property type="term" value="C:plasma membrane"/>
    <property type="evidence" value="ECO:0007669"/>
    <property type="project" value="UniProtKB-SubCell"/>
</dbReference>
<comment type="similarity">
    <text evidence="6">Belongs to the ABC-4 integral membrane protein family.</text>
</comment>
<keyword evidence="4 7" id="KW-1133">Transmembrane helix</keyword>
<evidence type="ECO:0000256" key="4">
    <source>
        <dbReference type="ARBA" id="ARBA00022989"/>
    </source>
</evidence>
<proteinExistence type="inferred from homology"/>
<organism evidence="10 11">
    <name type="scientific">Haloferax marinum</name>
    <dbReference type="NCBI Taxonomy" id="2666143"/>
    <lineage>
        <taxon>Archaea</taxon>
        <taxon>Methanobacteriati</taxon>
        <taxon>Methanobacteriota</taxon>
        <taxon>Stenosarchaea group</taxon>
        <taxon>Halobacteria</taxon>
        <taxon>Halobacteriales</taxon>
        <taxon>Haloferacaceae</taxon>
        <taxon>Haloferax</taxon>
    </lineage>
</organism>